<organism evidence="2 3">
    <name type="scientific">Tanacetum coccineum</name>
    <dbReference type="NCBI Taxonomy" id="301880"/>
    <lineage>
        <taxon>Eukaryota</taxon>
        <taxon>Viridiplantae</taxon>
        <taxon>Streptophyta</taxon>
        <taxon>Embryophyta</taxon>
        <taxon>Tracheophyta</taxon>
        <taxon>Spermatophyta</taxon>
        <taxon>Magnoliopsida</taxon>
        <taxon>eudicotyledons</taxon>
        <taxon>Gunneridae</taxon>
        <taxon>Pentapetalae</taxon>
        <taxon>asterids</taxon>
        <taxon>campanulids</taxon>
        <taxon>Asterales</taxon>
        <taxon>Asteraceae</taxon>
        <taxon>Asteroideae</taxon>
        <taxon>Anthemideae</taxon>
        <taxon>Anthemidinae</taxon>
        <taxon>Tanacetum</taxon>
    </lineage>
</organism>
<name>A0ABQ5ASE9_9ASTR</name>
<protein>
    <recommendedName>
        <fullName evidence="1">Retroviral polymerase SH3-like domain-containing protein</fullName>
    </recommendedName>
</protein>
<dbReference type="EMBL" id="BQNB010012475">
    <property type="protein sequence ID" value="GJT04019.1"/>
    <property type="molecule type" value="Genomic_DNA"/>
</dbReference>
<comment type="caution">
    <text evidence="2">The sequence shown here is derived from an EMBL/GenBank/DDBJ whole genome shotgun (WGS) entry which is preliminary data.</text>
</comment>
<reference evidence="2" key="2">
    <citation type="submission" date="2022-01" db="EMBL/GenBank/DDBJ databases">
        <authorList>
            <person name="Yamashiro T."/>
            <person name="Shiraishi A."/>
            <person name="Satake H."/>
            <person name="Nakayama K."/>
        </authorList>
    </citation>
    <scope>NUCLEOTIDE SEQUENCE</scope>
</reference>
<sequence length="585" mass="66191">MSNHATNWDKANNESKIVNESLTTKLERYKERVKNLKPRFNVDLSSHEKFMDSQMDDMMQMKNTKFVAFETKIDTLKHTLSKHVKENESLLTTLNGFKTKFKQREFKSINKDIVLENKNKELENTVSKWIKPTLYDGNVLFETHDVISVVDDEETLILAEDSRLKMLEKQNDPIMKKEKINISPINYSELNKLSEDFGKRFVSQQELSAEQMFWLQSSNKNSEEPSTSNTPVKIEVPSELPKFDKCLHDEITEVQTVFNQMEAAVEQYIVNIVVNSSVVICDSEKMNDDSVDICNKCLELAAEFVKKKDVYIELSKRKLKGKNVINTAVSKPNATIIASGMEHVDTLQEIAENARALSPLDSNLDSAFGNRCPLTRFTSTKVVPLKETTIKSVLRPTPGIKVYSRRSKATKSVGYGDYQIGNVTISSVYYVEGLGHNLFSIGQFCDSDLEVAFLFGQAEAKADVGIFIRYAPAKKAYQIYNRCTTQIMEIIHVDFDELTAMAYEQSSSGPALQEMTHRTLSLRLVPNPSSPTPFVIPTRNDRDTLFQPLFDEYFNLPPSVDYPVPEVAVPEPAVSTGTPSLTSVD</sequence>
<evidence type="ECO:0000313" key="2">
    <source>
        <dbReference type="EMBL" id="GJT04019.1"/>
    </source>
</evidence>
<keyword evidence="3" id="KW-1185">Reference proteome</keyword>
<dbReference type="InterPro" id="IPR057670">
    <property type="entry name" value="SH3_retrovirus"/>
</dbReference>
<gene>
    <name evidence="2" type="ORF">Tco_0838481</name>
</gene>
<accession>A0ABQ5ASE9</accession>
<dbReference type="Pfam" id="PF25597">
    <property type="entry name" value="SH3_retrovirus"/>
    <property type="match status" value="1"/>
</dbReference>
<reference evidence="2" key="1">
    <citation type="journal article" date="2022" name="Int. J. Mol. Sci.">
        <title>Draft Genome of Tanacetum Coccineum: Genomic Comparison of Closely Related Tanacetum-Family Plants.</title>
        <authorList>
            <person name="Yamashiro T."/>
            <person name="Shiraishi A."/>
            <person name="Nakayama K."/>
            <person name="Satake H."/>
        </authorList>
    </citation>
    <scope>NUCLEOTIDE SEQUENCE</scope>
</reference>
<dbReference type="Proteomes" id="UP001151760">
    <property type="component" value="Unassembled WGS sequence"/>
</dbReference>
<feature type="domain" description="Retroviral polymerase SH3-like" evidence="1">
    <location>
        <begin position="459"/>
        <end position="505"/>
    </location>
</feature>
<evidence type="ECO:0000313" key="3">
    <source>
        <dbReference type="Proteomes" id="UP001151760"/>
    </source>
</evidence>
<proteinExistence type="predicted"/>
<evidence type="ECO:0000259" key="1">
    <source>
        <dbReference type="Pfam" id="PF25597"/>
    </source>
</evidence>